<comment type="caution">
    <text evidence="2">The sequence shown here is derived from an EMBL/GenBank/DDBJ whole genome shotgun (WGS) entry which is preliminary data.</text>
</comment>
<protein>
    <submittedName>
        <fullName evidence="2">Uncharacterized protein</fullName>
    </submittedName>
</protein>
<proteinExistence type="predicted"/>
<name>A0ABN1K5G4_9BURK</name>
<evidence type="ECO:0000313" key="2">
    <source>
        <dbReference type="EMBL" id="GAA0755173.1"/>
    </source>
</evidence>
<feature type="compositionally biased region" description="Basic and acidic residues" evidence="1">
    <location>
        <begin position="26"/>
        <end position="39"/>
    </location>
</feature>
<organism evidence="2 3">
    <name type="scientific">Ideonella azotifigens</name>
    <dbReference type="NCBI Taxonomy" id="513160"/>
    <lineage>
        <taxon>Bacteria</taxon>
        <taxon>Pseudomonadati</taxon>
        <taxon>Pseudomonadota</taxon>
        <taxon>Betaproteobacteria</taxon>
        <taxon>Burkholderiales</taxon>
        <taxon>Sphaerotilaceae</taxon>
        <taxon>Ideonella</taxon>
    </lineage>
</organism>
<accession>A0ABN1K5G4</accession>
<sequence length="97" mass="10926">MPAVDAGQVKTRKGKGQRRQQGLALRVHEPEPENMDLRTQRTQRTQRGDRHGGGEGLGGKKKRPAPFGAGRFAPGNRINGRRLRWTARCRRRHPSNP</sequence>
<gene>
    <name evidence="2" type="ORF">GCM10009107_32420</name>
</gene>
<dbReference type="Proteomes" id="UP001500279">
    <property type="component" value="Unassembled WGS sequence"/>
</dbReference>
<dbReference type="EMBL" id="BAAAEW010000021">
    <property type="protein sequence ID" value="GAA0755173.1"/>
    <property type="molecule type" value="Genomic_DNA"/>
</dbReference>
<keyword evidence="3" id="KW-1185">Reference proteome</keyword>
<evidence type="ECO:0000313" key="3">
    <source>
        <dbReference type="Proteomes" id="UP001500279"/>
    </source>
</evidence>
<feature type="region of interest" description="Disordered" evidence="1">
    <location>
        <begin position="1"/>
        <end position="82"/>
    </location>
</feature>
<evidence type="ECO:0000256" key="1">
    <source>
        <dbReference type="SAM" id="MobiDB-lite"/>
    </source>
</evidence>
<reference evidence="2 3" key="1">
    <citation type="journal article" date="2019" name="Int. J. Syst. Evol. Microbiol.">
        <title>The Global Catalogue of Microorganisms (GCM) 10K type strain sequencing project: providing services to taxonomists for standard genome sequencing and annotation.</title>
        <authorList>
            <consortium name="The Broad Institute Genomics Platform"/>
            <consortium name="The Broad Institute Genome Sequencing Center for Infectious Disease"/>
            <person name="Wu L."/>
            <person name="Ma J."/>
        </authorList>
    </citation>
    <scope>NUCLEOTIDE SEQUENCE [LARGE SCALE GENOMIC DNA]</scope>
    <source>
        <strain evidence="2 3">JCM 15503</strain>
    </source>
</reference>